<dbReference type="PANTHER" id="PTHR33392">
    <property type="entry name" value="POLYISOPRENYL-TEICHOIC ACID--PEPTIDOGLYCAN TEICHOIC ACID TRANSFERASE TAGU"/>
    <property type="match status" value="1"/>
</dbReference>
<evidence type="ECO:0000313" key="3">
    <source>
        <dbReference type="EMBL" id="GGE04897.1"/>
    </source>
</evidence>
<reference evidence="3" key="2">
    <citation type="submission" date="2020-09" db="EMBL/GenBank/DDBJ databases">
        <authorList>
            <person name="Sun Q."/>
            <person name="Zhou Y."/>
        </authorList>
    </citation>
    <scope>NUCLEOTIDE SEQUENCE</scope>
    <source>
        <strain evidence="3">CGMCC 1.15179</strain>
    </source>
</reference>
<organism evidence="3 4">
    <name type="scientific">Marinithermofilum abyssi</name>
    <dbReference type="NCBI Taxonomy" id="1571185"/>
    <lineage>
        <taxon>Bacteria</taxon>
        <taxon>Bacillati</taxon>
        <taxon>Bacillota</taxon>
        <taxon>Bacilli</taxon>
        <taxon>Bacillales</taxon>
        <taxon>Thermoactinomycetaceae</taxon>
        <taxon>Marinithermofilum</taxon>
    </lineage>
</organism>
<evidence type="ECO:0000256" key="1">
    <source>
        <dbReference type="ARBA" id="ARBA00006068"/>
    </source>
</evidence>
<gene>
    <name evidence="3" type="primary">lytR</name>
    <name evidence="3" type="ORF">GCM10011571_02400</name>
</gene>
<evidence type="ECO:0000313" key="4">
    <source>
        <dbReference type="Proteomes" id="UP000625210"/>
    </source>
</evidence>
<keyword evidence="4" id="KW-1185">Reference proteome</keyword>
<dbReference type="PANTHER" id="PTHR33392:SF6">
    <property type="entry name" value="POLYISOPRENYL-TEICHOIC ACID--PEPTIDOGLYCAN TEICHOIC ACID TRANSFERASE TAGU"/>
    <property type="match status" value="1"/>
</dbReference>
<dbReference type="NCBIfam" id="TIGR00350">
    <property type="entry name" value="lytR_cpsA_psr"/>
    <property type="match status" value="1"/>
</dbReference>
<accession>A0A8J2YA25</accession>
<protein>
    <submittedName>
        <fullName evidence="3">Transcriptional regulator LytR</fullName>
    </submittedName>
</protein>
<dbReference type="Gene3D" id="3.40.630.190">
    <property type="entry name" value="LCP protein"/>
    <property type="match status" value="1"/>
</dbReference>
<dbReference type="AlphaFoldDB" id="A0A8J2YA25"/>
<proteinExistence type="inferred from homology"/>
<feature type="domain" description="Cell envelope-related transcriptional attenuator" evidence="2">
    <location>
        <begin position="78"/>
        <end position="223"/>
    </location>
</feature>
<name>A0A8J2YA25_9BACL</name>
<reference evidence="3" key="1">
    <citation type="journal article" date="2014" name="Int. J. Syst. Evol. Microbiol.">
        <title>Complete genome sequence of Corynebacterium casei LMG S-19264T (=DSM 44701T), isolated from a smear-ripened cheese.</title>
        <authorList>
            <consortium name="US DOE Joint Genome Institute (JGI-PGF)"/>
            <person name="Walter F."/>
            <person name="Albersmeier A."/>
            <person name="Kalinowski J."/>
            <person name="Ruckert C."/>
        </authorList>
    </citation>
    <scope>NUCLEOTIDE SEQUENCE</scope>
    <source>
        <strain evidence="3">CGMCC 1.15179</strain>
    </source>
</reference>
<dbReference type="Pfam" id="PF03816">
    <property type="entry name" value="LytR_cpsA_psr"/>
    <property type="match status" value="1"/>
</dbReference>
<dbReference type="InterPro" id="IPR004474">
    <property type="entry name" value="LytR_CpsA_psr"/>
</dbReference>
<dbReference type="EMBL" id="BMHQ01000001">
    <property type="protein sequence ID" value="GGE04897.1"/>
    <property type="molecule type" value="Genomic_DNA"/>
</dbReference>
<sequence length="303" mass="34980">MNRWKRVAGIFLIGLLAATTGWWVIAAPHSTNNQPSHGNNKASNPTPIFRKSSLPSPYQTPFSLLLIGVDKRKEDTGRSDALMLLVIRPDDHHVTILNIPRDTKTRLHLGDGRVRLDKINHAYALGDGVNATVRTVEDFLQIPVHYYVKVDMKGFRSIIDLFDGVNVDVDHAFSYKGQHFHKGQMHMNGAQALAYVRDRTGTTDFERHRRQQQVMQSLWHQAKDWSTLFKMGDLLHIVMDHVQTSMKVTELWKLVATIRQVPPERVETLHLNGTDQWNPHYYFLVTEKERLRVSRVLRRQLEL</sequence>
<dbReference type="Proteomes" id="UP000625210">
    <property type="component" value="Unassembled WGS sequence"/>
</dbReference>
<comment type="similarity">
    <text evidence="1">Belongs to the LytR/CpsA/Psr (LCP) family.</text>
</comment>
<comment type="caution">
    <text evidence="3">The sequence shown here is derived from an EMBL/GenBank/DDBJ whole genome shotgun (WGS) entry which is preliminary data.</text>
</comment>
<evidence type="ECO:0000259" key="2">
    <source>
        <dbReference type="Pfam" id="PF03816"/>
    </source>
</evidence>
<dbReference type="InterPro" id="IPR050922">
    <property type="entry name" value="LytR/CpsA/Psr_CW_biosynth"/>
</dbReference>
<dbReference type="RefSeq" id="WP_188646099.1">
    <property type="nucleotide sequence ID" value="NZ_BMHQ01000001.1"/>
</dbReference>